<dbReference type="AlphaFoldDB" id="A0A0E9QXU1"/>
<reference evidence="2" key="2">
    <citation type="journal article" date="2015" name="Fish Shellfish Immunol.">
        <title>Early steps in the European eel (Anguilla anguilla)-Vibrio vulnificus interaction in the gills: Role of the RtxA13 toxin.</title>
        <authorList>
            <person name="Callol A."/>
            <person name="Pajuelo D."/>
            <person name="Ebbesson L."/>
            <person name="Teles M."/>
            <person name="MacKenzie S."/>
            <person name="Amaro C."/>
        </authorList>
    </citation>
    <scope>NUCLEOTIDE SEQUENCE</scope>
</reference>
<dbReference type="EMBL" id="GBXM01087669">
    <property type="protein sequence ID" value="JAH20908.1"/>
    <property type="molecule type" value="Transcribed_RNA"/>
</dbReference>
<organism evidence="2">
    <name type="scientific">Anguilla anguilla</name>
    <name type="common">European freshwater eel</name>
    <name type="synonym">Muraena anguilla</name>
    <dbReference type="NCBI Taxonomy" id="7936"/>
    <lineage>
        <taxon>Eukaryota</taxon>
        <taxon>Metazoa</taxon>
        <taxon>Chordata</taxon>
        <taxon>Craniata</taxon>
        <taxon>Vertebrata</taxon>
        <taxon>Euteleostomi</taxon>
        <taxon>Actinopterygii</taxon>
        <taxon>Neopterygii</taxon>
        <taxon>Teleostei</taxon>
        <taxon>Anguilliformes</taxon>
        <taxon>Anguillidae</taxon>
        <taxon>Anguilla</taxon>
    </lineage>
</organism>
<feature type="transmembrane region" description="Helical" evidence="1">
    <location>
        <begin position="20"/>
        <end position="42"/>
    </location>
</feature>
<keyword evidence="1" id="KW-0472">Membrane</keyword>
<keyword evidence="1" id="KW-1133">Transmembrane helix</keyword>
<reference evidence="2" key="1">
    <citation type="submission" date="2014-11" db="EMBL/GenBank/DDBJ databases">
        <authorList>
            <person name="Amaro Gonzalez C."/>
        </authorList>
    </citation>
    <scope>NUCLEOTIDE SEQUENCE</scope>
</reference>
<keyword evidence="1" id="KW-0812">Transmembrane</keyword>
<name>A0A0E9QXU1_ANGAN</name>
<sequence>MDQTNRTVTEFFSGHELLGIFTAFLVVIACICIRLVTVCLTLSSFE</sequence>
<evidence type="ECO:0000313" key="2">
    <source>
        <dbReference type="EMBL" id="JAH20908.1"/>
    </source>
</evidence>
<evidence type="ECO:0000256" key="1">
    <source>
        <dbReference type="SAM" id="Phobius"/>
    </source>
</evidence>
<dbReference type="PROSITE" id="PS51257">
    <property type="entry name" value="PROKAR_LIPOPROTEIN"/>
    <property type="match status" value="1"/>
</dbReference>
<accession>A0A0E9QXU1</accession>
<protein>
    <submittedName>
        <fullName evidence="2">Uncharacterized protein</fullName>
    </submittedName>
</protein>
<proteinExistence type="predicted"/>